<gene>
    <name evidence="3" type="ORF">ACFFJP_02335</name>
</gene>
<evidence type="ECO:0000256" key="1">
    <source>
        <dbReference type="ARBA" id="ARBA00023172"/>
    </source>
</evidence>
<dbReference type="RefSeq" id="WP_377240078.1">
    <property type="nucleotide sequence ID" value="NZ_JBHLXP010000001.1"/>
</dbReference>
<sequence length="902" mass="102937">MMTPDQLIICFANEDKSLRHTLDFVLDVFEQYKVFKLTPSKRHFVEISREIYFEATTELELSALQKALWWCYESAVLDLPYLLPPVQTIRLLPPKPFFNESTARVGDIAAVLAYFQPLLAHFDTTLQKLATALLLAKHVAVTRVEQLFCIDEIVVMPDANRALVPHGDGYLLLDAVGLLLWQRLHKSRISADQLRAVYADIYSPEFGQLRTLDDAISAIGLMQQPLFYHELNPLSASLSAPDIITHLTNQPHENKNEVRDKSSKRRKRRVVFGSREQLQTAASLAFGQNQDDGVVMSGLSLCLRRFQQQSENEHRNTRAFNICKAELQVLLQKSRSCSGICGVLLNYCISLFLHGSAWKTRLAVNTVLTYLSTLQQFCINVFNDEALLQLAQSEGDALADLTELIEDYLVTLAPDRQNTVLIFLQFVSEYAPIRLVGESLDVISEKVAVTRTHYLSPMLFEQAIAAVSDVSTQWFLRICYFLGLRHDEAMTLFVDDVSAEFLYVTRRSKRKSRTSVRRVSLMFMPADVRSAFLQFVAMRKQHSIKIFSPRVIAFYLPSALAALRKLAGNNQFVVHSLRHCAANNMLFMLMMAAFDSSDWRERYALFQHQLFSDDTISQLKEQFRRVGHPLLPQASVFNILACQLGHASPVVSAACYLHFLPFLAFELNSLRTEAPDRDMLALLLSANSYRYEILGHQQFDETKWFKHASRGLKKTVVRNMVDAHEEARTFSFSDYVTALHEFLTTNQSSAVFQHSQDVPSIDVVTLTRMLNQSRTLQQIEFISQQRWTAKSIRALYTLQELVTQGHEIRDVRTLRQVLFALNSIGFSRLQAVVSLPINDLPRQAWLDVAQRFDCALQFEASSSPKTSISMSSFKRCQKGTQYLFEIIELINFYNHSRGVIND</sequence>
<evidence type="ECO:0008006" key="5">
    <source>
        <dbReference type="Google" id="ProtNLM"/>
    </source>
</evidence>
<feature type="compositionally biased region" description="Basic and acidic residues" evidence="2">
    <location>
        <begin position="252"/>
        <end position="261"/>
    </location>
</feature>
<proteinExistence type="predicted"/>
<feature type="region of interest" description="Disordered" evidence="2">
    <location>
        <begin position="247"/>
        <end position="266"/>
    </location>
</feature>
<dbReference type="InterPro" id="IPR013762">
    <property type="entry name" value="Integrase-like_cat_sf"/>
</dbReference>
<dbReference type="Proteomes" id="UP001589813">
    <property type="component" value="Unassembled WGS sequence"/>
</dbReference>
<evidence type="ECO:0000313" key="4">
    <source>
        <dbReference type="Proteomes" id="UP001589813"/>
    </source>
</evidence>
<comment type="caution">
    <text evidence="3">The sequence shown here is derived from an EMBL/GenBank/DDBJ whole genome shotgun (WGS) entry which is preliminary data.</text>
</comment>
<dbReference type="Gene3D" id="1.10.443.10">
    <property type="entry name" value="Intergrase catalytic core"/>
    <property type="match status" value="1"/>
</dbReference>
<protein>
    <recommendedName>
        <fullName evidence="5">Tyr recombinase domain-containing protein</fullName>
    </recommendedName>
</protein>
<keyword evidence="1" id="KW-0233">DNA recombination</keyword>
<reference evidence="3 4" key="1">
    <citation type="submission" date="2024-09" db="EMBL/GenBank/DDBJ databases">
        <authorList>
            <person name="Sun Q."/>
            <person name="Mori K."/>
        </authorList>
    </citation>
    <scope>NUCLEOTIDE SEQUENCE [LARGE SCALE GENOMIC DNA]</scope>
    <source>
        <strain evidence="3 4">KCTC 23315</strain>
    </source>
</reference>
<organism evidence="3 4">
    <name type="scientific">Rheinheimera tilapiae</name>
    <dbReference type="NCBI Taxonomy" id="875043"/>
    <lineage>
        <taxon>Bacteria</taxon>
        <taxon>Pseudomonadati</taxon>
        <taxon>Pseudomonadota</taxon>
        <taxon>Gammaproteobacteria</taxon>
        <taxon>Chromatiales</taxon>
        <taxon>Chromatiaceae</taxon>
        <taxon>Rheinheimera</taxon>
    </lineage>
</organism>
<name>A0ABV6BCA7_9GAMM</name>
<dbReference type="SUPFAM" id="SSF56349">
    <property type="entry name" value="DNA breaking-rejoining enzymes"/>
    <property type="match status" value="1"/>
</dbReference>
<dbReference type="InterPro" id="IPR011010">
    <property type="entry name" value="DNA_brk_join_enz"/>
</dbReference>
<accession>A0ABV6BCA7</accession>
<dbReference type="EMBL" id="JBHLXP010000001">
    <property type="protein sequence ID" value="MFC0047125.1"/>
    <property type="molecule type" value="Genomic_DNA"/>
</dbReference>
<keyword evidence="4" id="KW-1185">Reference proteome</keyword>
<evidence type="ECO:0000313" key="3">
    <source>
        <dbReference type="EMBL" id="MFC0047125.1"/>
    </source>
</evidence>
<evidence type="ECO:0000256" key="2">
    <source>
        <dbReference type="SAM" id="MobiDB-lite"/>
    </source>
</evidence>